<dbReference type="GO" id="GO:0016747">
    <property type="term" value="F:acyltransferase activity, transferring groups other than amino-acyl groups"/>
    <property type="evidence" value="ECO:0007669"/>
    <property type="project" value="InterPro"/>
</dbReference>
<feature type="transmembrane region" description="Helical" evidence="1">
    <location>
        <begin position="113"/>
        <end position="138"/>
    </location>
</feature>
<name>E6V8M4_VARPE</name>
<organism evidence="3 4">
    <name type="scientific">Variovorax paradoxus (strain EPS)</name>
    <dbReference type="NCBI Taxonomy" id="595537"/>
    <lineage>
        <taxon>Bacteria</taxon>
        <taxon>Pseudomonadati</taxon>
        <taxon>Pseudomonadota</taxon>
        <taxon>Betaproteobacteria</taxon>
        <taxon>Burkholderiales</taxon>
        <taxon>Comamonadaceae</taxon>
        <taxon>Variovorax</taxon>
    </lineage>
</organism>
<evidence type="ECO:0000313" key="4">
    <source>
        <dbReference type="Proteomes" id="UP000008917"/>
    </source>
</evidence>
<feature type="transmembrane region" description="Helical" evidence="1">
    <location>
        <begin position="283"/>
        <end position="302"/>
    </location>
</feature>
<dbReference type="Pfam" id="PF01757">
    <property type="entry name" value="Acyl_transf_3"/>
    <property type="match status" value="1"/>
</dbReference>
<evidence type="ECO:0000256" key="1">
    <source>
        <dbReference type="SAM" id="Phobius"/>
    </source>
</evidence>
<keyword evidence="1" id="KW-0472">Membrane</keyword>
<feature type="transmembrane region" description="Helical" evidence="1">
    <location>
        <begin position="82"/>
        <end position="101"/>
    </location>
</feature>
<gene>
    <name evidence="3" type="ordered locus">Varpa_0789</name>
</gene>
<feature type="transmembrane region" description="Helical" evidence="1">
    <location>
        <begin position="182"/>
        <end position="205"/>
    </location>
</feature>
<keyword evidence="3" id="KW-0808">Transferase</keyword>
<dbReference type="RefSeq" id="WP_013539252.1">
    <property type="nucleotide sequence ID" value="NC_014931.1"/>
</dbReference>
<keyword evidence="3" id="KW-0012">Acyltransferase</keyword>
<dbReference type="PANTHER" id="PTHR23028:SF134">
    <property type="entry name" value="PUTATIVE (AFU_ORTHOLOGUE AFUA_4G08520)-RELATED"/>
    <property type="match status" value="1"/>
</dbReference>
<evidence type="ECO:0000259" key="2">
    <source>
        <dbReference type="Pfam" id="PF01757"/>
    </source>
</evidence>
<dbReference type="InterPro" id="IPR002656">
    <property type="entry name" value="Acyl_transf_3_dom"/>
</dbReference>
<proteinExistence type="predicted"/>
<feature type="transmembrane region" description="Helical" evidence="1">
    <location>
        <begin position="245"/>
        <end position="262"/>
    </location>
</feature>
<keyword evidence="1" id="KW-1133">Transmembrane helix</keyword>
<dbReference type="STRING" id="595537.Varpa_0789"/>
<feature type="transmembrane region" description="Helical" evidence="1">
    <location>
        <begin position="217"/>
        <end position="239"/>
    </location>
</feature>
<reference evidence="4" key="1">
    <citation type="submission" date="2010-12" db="EMBL/GenBank/DDBJ databases">
        <title>Complete sequence of Variovorax paradoxus EPS.</title>
        <authorList>
            <consortium name="US DOE Joint Genome Institute"/>
            <person name="Lucas S."/>
            <person name="Copeland A."/>
            <person name="Lapidus A."/>
            <person name="Cheng J.-F."/>
            <person name="Goodwin L."/>
            <person name="Pitluck S."/>
            <person name="Teshima H."/>
            <person name="Detter J.C."/>
            <person name="Han C."/>
            <person name="Tapia R."/>
            <person name="Land M."/>
            <person name="Hauser L."/>
            <person name="Kyrpides N."/>
            <person name="Ivanova N."/>
            <person name="Ovchinnikova G."/>
            <person name="Orwin P."/>
            <person name="Han J.-I.G."/>
            <person name="Woyke T."/>
        </authorList>
    </citation>
    <scope>NUCLEOTIDE SEQUENCE [LARGE SCALE GENOMIC DNA]</scope>
    <source>
        <strain evidence="4">EPS</strain>
    </source>
</reference>
<dbReference type="EMBL" id="CP002417">
    <property type="protein sequence ID" value="ADU35007.1"/>
    <property type="molecule type" value="Genomic_DNA"/>
</dbReference>
<feature type="transmembrane region" description="Helical" evidence="1">
    <location>
        <begin position="314"/>
        <end position="336"/>
    </location>
</feature>
<dbReference type="HOGENOM" id="CLU_005679_13_8_4"/>
<keyword evidence="1" id="KW-0812">Transmembrane</keyword>
<reference evidence="3 4" key="2">
    <citation type="journal article" date="2013" name="Genome Announc.">
        <title>Genome of the Root-Associated Plant Growth-Promoting Bacterium Variovorax paradoxus Strain EPS.</title>
        <authorList>
            <person name="Han J.I."/>
            <person name="Spain J.C."/>
            <person name="Leadbetter J.R."/>
            <person name="Ovchinnikova G."/>
            <person name="Goodwin L.A."/>
            <person name="Han C.S."/>
            <person name="Woyke T."/>
            <person name="Davenport K.W."/>
            <person name="Orwin P.M."/>
        </authorList>
    </citation>
    <scope>NUCLEOTIDE SEQUENCE [LARGE SCALE GENOMIC DNA]</scope>
    <source>
        <strain evidence="3 4">EPS</strain>
    </source>
</reference>
<dbReference type="InterPro" id="IPR050879">
    <property type="entry name" value="Acyltransferase_3"/>
</dbReference>
<evidence type="ECO:0000313" key="3">
    <source>
        <dbReference type="EMBL" id="ADU35007.1"/>
    </source>
</evidence>
<feature type="transmembrane region" description="Helical" evidence="1">
    <location>
        <begin position="12"/>
        <end position="30"/>
    </location>
</feature>
<feature type="transmembrane region" description="Helical" evidence="1">
    <location>
        <begin position="150"/>
        <end position="170"/>
    </location>
</feature>
<dbReference type="Proteomes" id="UP000008917">
    <property type="component" value="Chromosome"/>
</dbReference>
<dbReference type="PANTHER" id="PTHR23028">
    <property type="entry name" value="ACETYLTRANSFERASE"/>
    <property type="match status" value="1"/>
</dbReference>
<feature type="transmembrane region" description="Helical" evidence="1">
    <location>
        <begin position="42"/>
        <end position="61"/>
    </location>
</feature>
<dbReference type="AlphaFoldDB" id="E6V8M4"/>
<dbReference type="eggNOG" id="COG1835">
    <property type="taxonomic scope" value="Bacteria"/>
</dbReference>
<dbReference type="KEGG" id="vpe:Varpa_0789"/>
<protein>
    <submittedName>
        <fullName evidence="3">Acyltransferase 3</fullName>
    </submittedName>
</protein>
<accession>E6V8M4</accession>
<feature type="domain" description="Acyltransferase 3" evidence="2">
    <location>
        <begin position="4"/>
        <end position="329"/>
    </location>
</feature>
<sequence length="365" mass="39417">MRETYLDGLRGWAALVVVLCHAGEIFWPAWRPGFYPLLTDGSFSVFIFFVLSGYVLSVGFFRTGERRAVVDLALRRYPRLTVPIFAASCLAMGLMALGWMHNIPASKVTGSEGWLPIVYAFTPTVADVLHFSFWRVYVDGSPASSYDAPLWTMPVEMQGSILVFAALLVMGRGGVLRAAMHVALLAITGWLASPFVAMAAGAAMANFTQLDMHRKLGASKAAPLVSWALLIGAIVFAAARPNDFGPVWLTLCSAGLLYGVLLNRGFQRALSLPVSQWLGRVSFSLYLLHVLVLCSFSSWAYLALGGGERPSTTGIAVLLAATVALCLVAAALFHSMERLGITMGRRLSQAVLRVVPSARSRGVAR</sequence>